<protein>
    <submittedName>
        <fullName evidence="1">Uncharacterized protein</fullName>
    </submittedName>
</protein>
<name>A0ACC2U5R1_9FUNG</name>
<reference evidence="1" key="1">
    <citation type="submission" date="2022-04" db="EMBL/GenBank/DDBJ databases">
        <title>Genome of the entomopathogenic fungus Entomophthora muscae.</title>
        <authorList>
            <person name="Elya C."/>
            <person name="Lovett B.R."/>
            <person name="Lee E."/>
            <person name="Macias A.M."/>
            <person name="Hajek A.E."/>
            <person name="De Bivort B.L."/>
            <person name="Kasson M.T."/>
            <person name="De Fine Licht H.H."/>
            <person name="Stajich J.E."/>
        </authorList>
    </citation>
    <scope>NUCLEOTIDE SEQUENCE</scope>
    <source>
        <strain evidence="1">Berkeley</strain>
    </source>
</reference>
<gene>
    <name evidence="1" type="ORF">DSO57_1005223</name>
</gene>
<comment type="caution">
    <text evidence="1">The sequence shown here is derived from an EMBL/GenBank/DDBJ whole genome shotgun (WGS) entry which is preliminary data.</text>
</comment>
<accession>A0ACC2U5R1</accession>
<proteinExistence type="predicted"/>
<sequence>MPSLLKFERAKFGVLCVKTAAARKEVPTSTLEEAWTSLEVTKAVPAKSLVEVKAAFEELYFNYFAKEGTHVQGSPIYAWDAWNLLVGWDEILQQVKEMANCEIEALRAREEKSVEIMARWWDENKVLSKKIAYLEAKLLEALSQEGNNNKSQGQDNGRMDWLGLDPSHIYWKKYLIALITILINSSVEGPECPRQSASLPEDKTTNRVKSVANCLPRRQFPFLTANGQGFVRLMC</sequence>
<organism evidence="1 2">
    <name type="scientific">Entomophthora muscae</name>
    <dbReference type="NCBI Taxonomy" id="34485"/>
    <lineage>
        <taxon>Eukaryota</taxon>
        <taxon>Fungi</taxon>
        <taxon>Fungi incertae sedis</taxon>
        <taxon>Zoopagomycota</taxon>
        <taxon>Entomophthoromycotina</taxon>
        <taxon>Entomophthoromycetes</taxon>
        <taxon>Entomophthorales</taxon>
        <taxon>Entomophthoraceae</taxon>
        <taxon>Entomophthora</taxon>
    </lineage>
</organism>
<evidence type="ECO:0000313" key="1">
    <source>
        <dbReference type="EMBL" id="KAJ9082358.1"/>
    </source>
</evidence>
<dbReference type="Proteomes" id="UP001165960">
    <property type="component" value="Unassembled WGS sequence"/>
</dbReference>
<dbReference type="EMBL" id="QTSX02001434">
    <property type="protein sequence ID" value="KAJ9082358.1"/>
    <property type="molecule type" value="Genomic_DNA"/>
</dbReference>
<evidence type="ECO:0000313" key="2">
    <source>
        <dbReference type="Proteomes" id="UP001165960"/>
    </source>
</evidence>
<keyword evidence="2" id="KW-1185">Reference proteome</keyword>